<feature type="signal peptide" evidence="1">
    <location>
        <begin position="1"/>
        <end position="19"/>
    </location>
</feature>
<dbReference type="AlphaFoldDB" id="A0A0H4X7E4"/>
<dbReference type="EMBL" id="CP012109">
    <property type="protein sequence ID" value="AKQ63792.1"/>
    <property type="molecule type" value="Genomic_DNA"/>
</dbReference>
<keyword evidence="3" id="KW-1185">Reference proteome</keyword>
<evidence type="ECO:0000313" key="2">
    <source>
        <dbReference type="EMBL" id="AKQ63792.1"/>
    </source>
</evidence>
<name>A0A0H4X7E4_9BACT</name>
<feature type="chain" id="PRO_5005212411" description="Lipoprotein" evidence="1">
    <location>
        <begin position="20"/>
        <end position="109"/>
    </location>
</feature>
<evidence type="ECO:0008006" key="4">
    <source>
        <dbReference type="Google" id="ProtNLM"/>
    </source>
</evidence>
<keyword evidence="1" id="KW-0732">Signal</keyword>
<gene>
    <name evidence="2" type="ORF">A176_000704</name>
</gene>
<evidence type="ECO:0000256" key="1">
    <source>
        <dbReference type="SAM" id="SignalP"/>
    </source>
</evidence>
<reference evidence="2 3" key="1">
    <citation type="journal article" date="2016" name="PLoS ONE">
        <title>Complete Genome Sequence and Comparative Genomics of a Novel Myxobacterium Myxococcus hansupus.</title>
        <authorList>
            <person name="Sharma G."/>
            <person name="Narwani T."/>
            <person name="Subramanian S."/>
        </authorList>
    </citation>
    <scope>NUCLEOTIDE SEQUENCE [LARGE SCALE GENOMIC DNA]</scope>
    <source>
        <strain evidence="3">mixupus</strain>
    </source>
</reference>
<dbReference type="STRING" id="1297742.A176_000704"/>
<dbReference type="Proteomes" id="UP000009026">
    <property type="component" value="Chromosome"/>
</dbReference>
<dbReference type="KEGG" id="mym:A176_000704"/>
<protein>
    <recommendedName>
        <fullName evidence="4">Lipoprotein</fullName>
    </recommendedName>
</protein>
<proteinExistence type="predicted"/>
<dbReference type="PATRIC" id="fig|1297742.4.peg.716"/>
<sequence>MPLAMLLLTACGNAAPSNAVPALATVTHLTGSKCSWLPDAGDLCPTLTVRVYLKETPPYDATIEARIPQIAASRVQPGAWLNVLVDPVTTSRVFVDVASFSAPPPSPVP</sequence>
<organism evidence="2 3">
    <name type="scientific">Pseudomyxococcus hansupus</name>
    <dbReference type="NCBI Taxonomy" id="1297742"/>
    <lineage>
        <taxon>Bacteria</taxon>
        <taxon>Pseudomonadati</taxon>
        <taxon>Myxococcota</taxon>
        <taxon>Myxococcia</taxon>
        <taxon>Myxococcales</taxon>
        <taxon>Cystobacterineae</taxon>
        <taxon>Myxococcaceae</taxon>
        <taxon>Pseudomyxococcus</taxon>
    </lineage>
</organism>
<accession>A0A0H4X7E4</accession>
<evidence type="ECO:0000313" key="3">
    <source>
        <dbReference type="Proteomes" id="UP000009026"/>
    </source>
</evidence>